<dbReference type="OrthoDB" id="5912069at2759"/>
<evidence type="ECO:0000313" key="4">
    <source>
        <dbReference type="Proteomes" id="UP000274131"/>
    </source>
</evidence>
<reference evidence="3 4" key="2">
    <citation type="submission" date="2018-10" db="EMBL/GenBank/DDBJ databases">
        <authorList>
            <consortium name="Pathogen Informatics"/>
        </authorList>
    </citation>
    <scope>NUCLEOTIDE SEQUENCE [LARGE SCALE GENOMIC DNA]</scope>
</reference>
<feature type="signal peptide" evidence="1">
    <location>
        <begin position="1"/>
        <end position="19"/>
    </location>
</feature>
<accession>A0A0N4VHL5</accession>
<feature type="domain" description="EB" evidence="2">
    <location>
        <begin position="271"/>
        <end position="322"/>
    </location>
</feature>
<keyword evidence="4" id="KW-1185">Reference proteome</keyword>
<feature type="domain" description="EB" evidence="2">
    <location>
        <begin position="91"/>
        <end position="139"/>
    </location>
</feature>
<feature type="domain" description="EB" evidence="2">
    <location>
        <begin position="205"/>
        <end position="252"/>
    </location>
</feature>
<dbReference type="Proteomes" id="UP000274131">
    <property type="component" value="Unassembled WGS sequence"/>
</dbReference>
<dbReference type="PANTHER" id="PTHR39069:SF1">
    <property type="entry name" value="ECDYSONE-INDUCIBLE GENE E1, ISOFORM A"/>
    <property type="match status" value="1"/>
</dbReference>
<dbReference type="Pfam" id="PF01683">
    <property type="entry name" value="EB"/>
    <property type="match status" value="4"/>
</dbReference>
<evidence type="ECO:0000313" key="3">
    <source>
        <dbReference type="EMBL" id="VDD94910.1"/>
    </source>
</evidence>
<dbReference type="InterPro" id="IPR006149">
    <property type="entry name" value="EB_dom"/>
</dbReference>
<protein>
    <submittedName>
        <fullName evidence="5">EB domain-containing protein</fullName>
    </submittedName>
</protein>
<evidence type="ECO:0000259" key="2">
    <source>
        <dbReference type="Pfam" id="PF01683"/>
    </source>
</evidence>
<sequence>KRIIFSVFFFLGKSQLSESCDTNGDCEHKGSICLRGKCRCHPHYIEVVDEKGHNARCKRLPAGIGEACTTKCREPLFCRGGQCQCVQRGTTSLINGECVSISRVGDRCSRQYDCTAPFSACLNSQCVCITGTVQQGLRCVASKSCPFGGMPGQVCIRKASQNMVENFIEDSDNCPKGQSMKTLLYLDGGFSQSACCRRPCNALAPNALFVNGNCMPRGQLNSQCTVNEQCGGGESMQCSRGQCECLAGFHPIVDPVTNPMKNPSQSCTRNCESDSLSRDTSCLSPAPLGGHCFIQKQCPKQSGCYRGRCMCKCGYRQEGPKCVELPPPPSTSPQPTILVPGIGVPQGGDFLKLIGNFFGGSNGRSVFGG</sequence>
<proteinExistence type="predicted"/>
<dbReference type="AlphaFoldDB" id="A0A0N4VHL5"/>
<organism evidence="5">
    <name type="scientific">Enterobius vermicularis</name>
    <name type="common">Human pinworm</name>
    <dbReference type="NCBI Taxonomy" id="51028"/>
    <lineage>
        <taxon>Eukaryota</taxon>
        <taxon>Metazoa</taxon>
        <taxon>Ecdysozoa</taxon>
        <taxon>Nematoda</taxon>
        <taxon>Chromadorea</taxon>
        <taxon>Rhabditida</taxon>
        <taxon>Spirurina</taxon>
        <taxon>Oxyuridomorpha</taxon>
        <taxon>Oxyuroidea</taxon>
        <taxon>Oxyuridae</taxon>
        <taxon>Enterobius</taxon>
    </lineage>
</organism>
<evidence type="ECO:0000313" key="5">
    <source>
        <dbReference type="WBParaSite" id="EVEC_0001031601-mRNA-1"/>
    </source>
</evidence>
<evidence type="ECO:0000256" key="1">
    <source>
        <dbReference type="SAM" id="SignalP"/>
    </source>
</evidence>
<gene>
    <name evidence="3" type="ORF">EVEC_LOCUS9661</name>
</gene>
<keyword evidence="1" id="KW-0732">Signal</keyword>
<dbReference type="WBParaSite" id="EVEC_0001031601-mRNA-1">
    <property type="protein sequence ID" value="EVEC_0001031601-mRNA-1"/>
    <property type="gene ID" value="EVEC_0001031601"/>
</dbReference>
<dbReference type="PANTHER" id="PTHR39069">
    <property type="entry name" value="ECDYSONE-INDUCIBLE GENE E1, ISOFORM A"/>
    <property type="match status" value="1"/>
</dbReference>
<reference evidence="5" key="1">
    <citation type="submission" date="2017-02" db="UniProtKB">
        <authorList>
            <consortium name="WormBaseParasite"/>
        </authorList>
    </citation>
    <scope>IDENTIFICATION</scope>
</reference>
<dbReference type="STRING" id="51028.A0A0N4VHL5"/>
<feature type="chain" id="PRO_5043122932" evidence="1">
    <location>
        <begin position="20"/>
        <end position="369"/>
    </location>
</feature>
<dbReference type="SUPFAM" id="SSF57196">
    <property type="entry name" value="EGF/Laminin"/>
    <property type="match status" value="1"/>
</dbReference>
<name>A0A0N4VHL5_ENTVE</name>
<dbReference type="EMBL" id="UXUI01010209">
    <property type="protein sequence ID" value="VDD94910.1"/>
    <property type="molecule type" value="Genomic_DNA"/>
</dbReference>
<feature type="domain" description="EB" evidence="2">
    <location>
        <begin position="13"/>
        <end position="47"/>
    </location>
</feature>